<evidence type="ECO:0000313" key="1">
    <source>
        <dbReference type="Ensembl" id="ENSMUSP00000122861.2"/>
    </source>
</evidence>
<dbReference type="Ensembl" id="ENSMUST00000147804.8">
    <property type="protein sequence ID" value="ENSMUSP00000122052.2"/>
    <property type="gene ID" value="ENSMUSG00000036208.14"/>
</dbReference>
<dbReference type="Antibodypedia" id="32543">
    <property type="antibodies" value="88 antibodies from 18 providers"/>
</dbReference>
<dbReference type="Bgee" id="ENSMUSG00000036208">
    <property type="expression patterns" value="Expressed in cerebral cortex marginal layer and 224 other cell types or tissues"/>
</dbReference>
<sequence>MAAAVRPGAEPWNRVRIPQAGNCSTLTVRDPSATLGRTVLKAFETYEFGGLN</sequence>
<accession>D6RFS8</accession>
<reference evidence="1" key="3">
    <citation type="submission" date="2025-05" db="UniProtKB">
        <authorList>
            <consortium name="Ensembl"/>
        </authorList>
    </citation>
    <scope>IDENTIFICATION</scope>
    <source>
        <strain evidence="1">C57BL/6J</strain>
    </source>
</reference>
<dbReference type="ProteomicsDB" id="336962"/>
<evidence type="ECO:0007829" key="5">
    <source>
        <dbReference type="ProteomicsDB" id="D6RFS8"/>
    </source>
</evidence>
<proteinExistence type="evidence at protein level"/>
<reference evidence="1" key="2">
    <citation type="journal article" date="2011" name="PLoS Biol.">
        <title>Modernizing reference genome assemblies.</title>
        <authorList>
            <person name="Church D.M."/>
            <person name="Schneider V.A."/>
            <person name="Graves T."/>
            <person name="Auger K."/>
            <person name="Cunningham F."/>
            <person name="Bouk N."/>
            <person name="Chen H.C."/>
            <person name="Agarwala R."/>
            <person name="McLaren W.M."/>
            <person name="Ritchie G.R."/>
            <person name="Albracht D."/>
            <person name="Kremitzki M."/>
            <person name="Rock S."/>
            <person name="Kotkiewicz H."/>
            <person name="Kremitzki C."/>
            <person name="Wollam A."/>
            <person name="Trani L."/>
            <person name="Fulton L."/>
            <person name="Fulton R."/>
            <person name="Matthews L."/>
            <person name="Whitehead S."/>
            <person name="Chow W."/>
            <person name="Torrance J."/>
            <person name="Dunn M."/>
            <person name="Harden G."/>
            <person name="Threadgold G."/>
            <person name="Wood J."/>
            <person name="Collins J."/>
            <person name="Heath P."/>
            <person name="Griffiths G."/>
            <person name="Pelan S."/>
            <person name="Grafham D."/>
            <person name="Eichler E.E."/>
            <person name="Weinstock G."/>
            <person name="Mardis E.R."/>
            <person name="Wilson R.K."/>
            <person name="Howe K."/>
            <person name="Flicek P."/>
            <person name="Hubbard T."/>
        </authorList>
    </citation>
    <scope>NUCLEOTIDE SEQUENCE [LARGE SCALE GENOMIC DNA]</scope>
    <source>
        <strain evidence="1">C57BL/6J</strain>
    </source>
</reference>
<reference evidence="1 3" key="1">
    <citation type="journal article" date="2009" name="PLoS Biol.">
        <title>Lineage-specific biology revealed by a finished genome assembly of the mouse.</title>
        <authorList>
            <consortium name="Mouse Genome Sequencing Consortium"/>
            <person name="Church D.M."/>
            <person name="Goodstadt L."/>
            <person name="Hillier L.W."/>
            <person name="Zody M.C."/>
            <person name="Goldstein S."/>
            <person name="She X."/>
            <person name="Bult C.J."/>
            <person name="Agarwala R."/>
            <person name="Cherry J.L."/>
            <person name="DiCuccio M."/>
            <person name="Hlavina W."/>
            <person name="Kapustin Y."/>
            <person name="Meric P."/>
            <person name="Maglott D."/>
            <person name="Birtle Z."/>
            <person name="Marques A.C."/>
            <person name="Graves T."/>
            <person name="Zhou S."/>
            <person name="Teague B."/>
            <person name="Potamousis K."/>
            <person name="Churas C."/>
            <person name="Place M."/>
            <person name="Herschleb J."/>
            <person name="Runnheim R."/>
            <person name="Forrest D."/>
            <person name="Amos-Landgraf J."/>
            <person name="Schwartz D.C."/>
            <person name="Cheng Z."/>
            <person name="Lindblad-Toh K."/>
            <person name="Eichler E.E."/>
            <person name="Ponting C.P."/>
        </authorList>
    </citation>
    <scope>NUCLEOTIDE SEQUENCE [LARGE SCALE GENOMIC DNA]</scope>
    <source>
        <strain evidence="1 3">C57BL/6J</strain>
    </source>
</reference>
<dbReference type="AGR" id="MGI:2384836"/>
<dbReference type="VEuPathDB" id="HostDB:ENSMUSG00000036208"/>
<dbReference type="MGI" id="MGI:2384836">
    <property type="gene designation" value="Nepro"/>
</dbReference>
<gene>
    <name evidence="1 2" type="primary">Nepro</name>
</gene>
<evidence type="ECO:0000313" key="2">
    <source>
        <dbReference type="MGI" id="MGI:2384836"/>
    </source>
</evidence>
<organism evidence="1 3">
    <name type="scientific">Mus musculus</name>
    <name type="common">Mouse</name>
    <dbReference type="NCBI Taxonomy" id="10090"/>
    <lineage>
        <taxon>Eukaryota</taxon>
        <taxon>Metazoa</taxon>
        <taxon>Chordata</taxon>
        <taxon>Craniata</taxon>
        <taxon>Vertebrata</taxon>
        <taxon>Euteleostomi</taxon>
        <taxon>Mammalia</taxon>
        <taxon>Eutheria</taxon>
        <taxon>Euarchontoglires</taxon>
        <taxon>Glires</taxon>
        <taxon>Rodentia</taxon>
        <taxon>Myomorpha</taxon>
        <taxon>Muroidea</taxon>
        <taxon>Muridae</taxon>
        <taxon>Murinae</taxon>
        <taxon>Mus</taxon>
        <taxon>Mus</taxon>
    </lineage>
</organism>
<protein>
    <submittedName>
        <fullName evidence="1">Nucleolus and neural progenitor protein</fullName>
    </submittedName>
</protein>
<evidence type="ECO:0000313" key="3">
    <source>
        <dbReference type="Proteomes" id="UP000000589"/>
    </source>
</evidence>
<name>D6RFS8_MOUSE</name>
<dbReference type="GeneTree" id="ENSGT00390000007644"/>
<evidence type="ECO:0007829" key="4">
    <source>
        <dbReference type="PeptideAtlas" id="D6RFS8"/>
    </source>
</evidence>
<dbReference type="Ensembl" id="ENSMUST00000123673.8">
    <property type="protein sequence ID" value="ENSMUSP00000122861.2"/>
    <property type="gene ID" value="ENSMUSG00000036208.14"/>
</dbReference>
<keyword evidence="3" id="KW-1185">Reference proteome</keyword>
<dbReference type="HOGENOM" id="CLU_3086602_0_0_1"/>
<dbReference type="ExpressionAtlas" id="D6RFS8">
    <property type="expression patterns" value="baseline and differential"/>
</dbReference>
<dbReference type="Proteomes" id="UP000000589">
    <property type="component" value="Chromosome 16"/>
</dbReference>
<dbReference type="AlphaFoldDB" id="D6RFS8"/>
<keyword evidence="4 5" id="KW-1267">Proteomics identification</keyword>